<organism evidence="1">
    <name type="scientific">marine sediment metagenome</name>
    <dbReference type="NCBI Taxonomy" id="412755"/>
    <lineage>
        <taxon>unclassified sequences</taxon>
        <taxon>metagenomes</taxon>
        <taxon>ecological metagenomes</taxon>
    </lineage>
</organism>
<comment type="caution">
    <text evidence="1">The sequence shown here is derived from an EMBL/GenBank/DDBJ whole genome shotgun (WGS) entry which is preliminary data.</text>
</comment>
<evidence type="ECO:0000313" key="1">
    <source>
        <dbReference type="EMBL" id="KKK53454.1"/>
    </source>
</evidence>
<reference evidence="1" key="1">
    <citation type="journal article" date="2015" name="Nature">
        <title>Complex archaea that bridge the gap between prokaryotes and eukaryotes.</title>
        <authorList>
            <person name="Spang A."/>
            <person name="Saw J.H."/>
            <person name="Jorgensen S.L."/>
            <person name="Zaremba-Niedzwiedzka K."/>
            <person name="Martijn J."/>
            <person name="Lind A.E."/>
            <person name="van Eijk R."/>
            <person name="Schleper C."/>
            <person name="Guy L."/>
            <person name="Ettema T.J."/>
        </authorList>
    </citation>
    <scope>NUCLEOTIDE SEQUENCE</scope>
</reference>
<feature type="non-terminal residue" evidence="1">
    <location>
        <position position="34"/>
    </location>
</feature>
<dbReference type="AlphaFoldDB" id="A0A0F8YH13"/>
<protein>
    <submittedName>
        <fullName evidence="1">Uncharacterized protein</fullName>
    </submittedName>
</protein>
<proteinExistence type="predicted"/>
<gene>
    <name evidence="1" type="ORF">LCGC14_3094620</name>
</gene>
<accession>A0A0F8YH13</accession>
<sequence>MSFQVVSQYQGKDKHKEFPSEAEARCLGKLLQEA</sequence>
<dbReference type="EMBL" id="LAZR01066497">
    <property type="protein sequence ID" value="KKK53454.1"/>
    <property type="molecule type" value="Genomic_DNA"/>
</dbReference>
<name>A0A0F8YH13_9ZZZZ</name>